<accession>A0A382X192</accession>
<feature type="non-terminal residue" evidence="2">
    <location>
        <position position="1"/>
    </location>
</feature>
<name>A0A382X192_9ZZZZ</name>
<organism evidence="2">
    <name type="scientific">marine metagenome</name>
    <dbReference type="NCBI Taxonomy" id="408172"/>
    <lineage>
        <taxon>unclassified sequences</taxon>
        <taxon>metagenomes</taxon>
        <taxon>ecological metagenomes</taxon>
    </lineage>
</organism>
<proteinExistence type="predicted"/>
<dbReference type="AlphaFoldDB" id="A0A382X192"/>
<dbReference type="InterPro" id="IPR029058">
    <property type="entry name" value="AB_hydrolase_fold"/>
</dbReference>
<dbReference type="EMBL" id="UINC01163998">
    <property type="protein sequence ID" value="SVD64610.1"/>
    <property type="molecule type" value="Genomic_DNA"/>
</dbReference>
<gene>
    <name evidence="2" type="ORF">METZ01_LOCUS417464</name>
</gene>
<evidence type="ECO:0000256" key="1">
    <source>
        <dbReference type="SAM" id="MobiDB-lite"/>
    </source>
</evidence>
<dbReference type="Gene3D" id="3.40.50.1820">
    <property type="entry name" value="alpha/beta hydrolase"/>
    <property type="match status" value="1"/>
</dbReference>
<sequence length="131" mass="15198">YQTSSEPDRLNGITYSPLTYDPPLKNDEKLEPELDKNYTSENLVQCFLQKEPARKLVNLSKVNILILTAESSYHAPYDHGTSNFLKQAGVDHDFIRLEDHDIKGNGHMMMHEKNSREVSNFINNWIEKNYV</sequence>
<reference evidence="2" key="1">
    <citation type="submission" date="2018-05" db="EMBL/GenBank/DDBJ databases">
        <authorList>
            <person name="Lanie J.A."/>
            <person name="Ng W.-L."/>
            <person name="Kazmierczak K.M."/>
            <person name="Andrzejewski T.M."/>
            <person name="Davidsen T.M."/>
            <person name="Wayne K.J."/>
            <person name="Tettelin H."/>
            <person name="Glass J.I."/>
            <person name="Rusch D."/>
            <person name="Podicherti R."/>
            <person name="Tsui H.-C.T."/>
            <person name="Winkler M.E."/>
        </authorList>
    </citation>
    <scope>NUCLEOTIDE SEQUENCE</scope>
</reference>
<evidence type="ECO:0000313" key="2">
    <source>
        <dbReference type="EMBL" id="SVD64610.1"/>
    </source>
</evidence>
<protein>
    <recommendedName>
        <fullName evidence="3">Alpha/beta hydrolase</fullName>
    </recommendedName>
</protein>
<evidence type="ECO:0008006" key="3">
    <source>
        <dbReference type="Google" id="ProtNLM"/>
    </source>
</evidence>
<feature type="region of interest" description="Disordered" evidence="1">
    <location>
        <begin position="1"/>
        <end position="27"/>
    </location>
</feature>
<dbReference type="SUPFAM" id="SSF53474">
    <property type="entry name" value="alpha/beta-Hydrolases"/>
    <property type="match status" value="1"/>
</dbReference>